<dbReference type="VEuPathDB" id="FungiDB:VP01_10599g1"/>
<keyword evidence="2" id="KW-1185">Reference proteome</keyword>
<evidence type="ECO:0000313" key="2">
    <source>
        <dbReference type="Proteomes" id="UP000037035"/>
    </source>
</evidence>
<evidence type="ECO:0000313" key="1">
    <source>
        <dbReference type="EMBL" id="KNZ64170.1"/>
    </source>
</evidence>
<organism evidence="1 2">
    <name type="scientific">Puccinia sorghi</name>
    <dbReference type="NCBI Taxonomy" id="27349"/>
    <lineage>
        <taxon>Eukaryota</taxon>
        <taxon>Fungi</taxon>
        <taxon>Dikarya</taxon>
        <taxon>Basidiomycota</taxon>
        <taxon>Pucciniomycotina</taxon>
        <taxon>Pucciniomycetes</taxon>
        <taxon>Pucciniales</taxon>
        <taxon>Pucciniaceae</taxon>
        <taxon>Puccinia</taxon>
    </lineage>
</organism>
<reference evidence="1 2" key="1">
    <citation type="submission" date="2015-08" db="EMBL/GenBank/DDBJ databases">
        <title>Next Generation Sequencing and Analysis of the Genome of Puccinia sorghi L Schw, the Causal Agent of Maize Common Rust.</title>
        <authorList>
            <person name="Rochi L."/>
            <person name="Burguener G."/>
            <person name="Darino M."/>
            <person name="Turjanski A."/>
            <person name="Kreff E."/>
            <person name="Dieguez M.J."/>
            <person name="Sacco F."/>
        </authorList>
    </citation>
    <scope>NUCLEOTIDE SEQUENCE [LARGE SCALE GENOMIC DNA]</scope>
    <source>
        <strain evidence="1 2">RO10H11247</strain>
    </source>
</reference>
<sequence length="157" mass="17411">NIVAAPLPIENANAEARHNILSLLSHPAAAWPEYVYFILTIVYNRRIGSCHLWEITLCSLVIIPLRHVSHLLQLTQIKPQITYWVDNKPVSSQWESLPILFWSKTPAGLPVVKVSLALIVGWNFNPGPSTSGSLPSKTFLEVGLASLLSIFLAQLHT</sequence>
<feature type="non-terminal residue" evidence="1">
    <location>
        <position position="1"/>
    </location>
</feature>
<dbReference type="AlphaFoldDB" id="A0A0L6VVB8"/>
<name>A0A0L6VVB8_9BASI</name>
<feature type="non-terminal residue" evidence="1">
    <location>
        <position position="157"/>
    </location>
</feature>
<protein>
    <submittedName>
        <fullName evidence="1">Uncharacterized protein</fullName>
    </submittedName>
</protein>
<accession>A0A0L6VVB8</accession>
<gene>
    <name evidence="1" type="ORF">VP01_10599g1</name>
</gene>
<proteinExistence type="predicted"/>
<comment type="caution">
    <text evidence="1">The sequence shown here is derived from an EMBL/GenBank/DDBJ whole genome shotgun (WGS) entry which is preliminary data.</text>
</comment>
<dbReference type="Proteomes" id="UP000037035">
    <property type="component" value="Unassembled WGS sequence"/>
</dbReference>
<dbReference type="EMBL" id="LAVV01000664">
    <property type="protein sequence ID" value="KNZ64170.1"/>
    <property type="molecule type" value="Genomic_DNA"/>
</dbReference>